<dbReference type="SUPFAM" id="SSF103473">
    <property type="entry name" value="MFS general substrate transporter"/>
    <property type="match status" value="1"/>
</dbReference>
<dbReference type="PANTHER" id="PTHR42718">
    <property type="entry name" value="MAJOR FACILITATOR SUPERFAMILY MULTIDRUG TRANSPORTER MFSC"/>
    <property type="match status" value="1"/>
</dbReference>
<evidence type="ECO:0000313" key="10">
    <source>
        <dbReference type="Proteomes" id="UP000054097"/>
    </source>
</evidence>
<evidence type="ECO:0000256" key="7">
    <source>
        <dbReference type="SAM" id="Phobius"/>
    </source>
</evidence>
<evidence type="ECO:0000256" key="6">
    <source>
        <dbReference type="SAM" id="MobiDB-lite"/>
    </source>
</evidence>
<reference evidence="9 10" key="1">
    <citation type="submission" date="2014-04" db="EMBL/GenBank/DDBJ databases">
        <authorList>
            <consortium name="DOE Joint Genome Institute"/>
            <person name="Kuo A."/>
            <person name="Zuccaro A."/>
            <person name="Kohler A."/>
            <person name="Nagy L.G."/>
            <person name="Floudas D."/>
            <person name="Copeland A."/>
            <person name="Barry K.W."/>
            <person name="Cichocki N."/>
            <person name="Veneault-Fourrey C."/>
            <person name="LaButti K."/>
            <person name="Lindquist E.A."/>
            <person name="Lipzen A."/>
            <person name="Lundell T."/>
            <person name="Morin E."/>
            <person name="Murat C."/>
            <person name="Sun H."/>
            <person name="Tunlid A."/>
            <person name="Henrissat B."/>
            <person name="Grigoriev I.V."/>
            <person name="Hibbett D.S."/>
            <person name="Martin F."/>
            <person name="Nordberg H.P."/>
            <person name="Cantor M.N."/>
            <person name="Hua S.X."/>
        </authorList>
    </citation>
    <scope>NUCLEOTIDE SEQUENCE [LARGE SCALE GENOMIC DNA]</scope>
    <source>
        <strain evidence="9 10">MAFF 305830</strain>
    </source>
</reference>
<sequence length="586" mass="63307">MASTQSLPITSEHFPKTLTMDSRTTTGFDEAPTATPTPRLSEKKLADDEKPAGVVLTATNTIDTLVGDQQTSSGKEDEPAPALASASTARKLSLLAIFTLAEFLDAFNNSALFPAIPDITRQLNFESSETVWIISAYQLTFAAFLLVSGRISDVYTPKPAFIAGAFVLGLTHLIGGFTHQKIALLVLRALGGVGGALTIPSALSLIVQLFPDPSHQARAIALFGSAGAIGNVLGILIGAVLVQYAGWAWIFWFVAIVGIAIALVSLVLIPNAKRDKSISVKFDVPGVTLLTVAVILFIFAVTSGSTKGWATAYVLAPLIISIIITVIFFWWEAHTNPDDAVLPPRMWRYRNFGVLVALALLPYFWWVTSFVNITVWWEHVYGWSAIDTAVHFLPMGIFAWAITNVTGRLPTWFAHKYILLAGLFLTVVATVLLPFADAPSTYWPIVFPAFTLGTMGAMIIFANSSIAIFSYTPPHVAGTVGAVFNSALQLGSAVGLAAVSSLTTSIDEKTTFELPLSQWSQNLDQITPSMWKEAFKGRAASYWFLLAILLVVGIAVIFFFKVDVPVHEEPKPAEKVDVEATPAEKN</sequence>
<dbReference type="InterPro" id="IPR011701">
    <property type="entry name" value="MFS"/>
</dbReference>
<keyword evidence="3 7" id="KW-0812">Transmembrane</keyword>
<comment type="subcellular location">
    <subcellularLocation>
        <location evidence="1">Membrane</location>
        <topology evidence="1">Multi-pass membrane protein</topology>
    </subcellularLocation>
</comment>
<feature type="transmembrane region" description="Helical" evidence="7">
    <location>
        <begin position="130"/>
        <end position="148"/>
    </location>
</feature>
<dbReference type="PANTHER" id="PTHR42718:SF9">
    <property type="entry name" value="MAJOR FACILITATOR SUPERFAMILY MULTIDRUG TRANSPORTER MFSC"/>
    <property type="match status" value="1"/>
</dbReference>
<feature type="transmembrane region" description="Helical" evidence="7">
    <location>
        <begin position="247"/>
        <end position="270"/>
    </location>
</feature>
<evidence type="ECO:0000256" key="3">
    <source>
        <dbReference type="ARBA" id="ARBA00022692"/>
    </source>
</evidence>
<proteinExistence type="predicted"/>
<evidence type="ECO:0000256" key="5">
    <source>
        <dbReference type="ARBA" id="ARBA00023136"/>
    </source>
</evidence>
<feature type="transmembrane region" description="Helical" evidence="7">
    <location>
        <begin position="417"/>
        <end position="436"/>
    </location>
</feature>
<feature type="transmembrane region" description="Helical" evidence="7">
    <location>
        <begin position="540"/>
        <end position="560"/>
    </location>
</feature>
<dbReference type="Gene3D" id="1.20.1720.10">
    <property type="entry name" value="Multidrug resistance protein D"/>
    <property type="match status" value="1"/>
</dbReference>
<dbReference type="InterPro" id="IPR020846">
    <property type="entry name" value="MFS_dom"/>
</dbReference>
<dbReference type="PROSITE" id="PS50850">
    <property type="entry name" value="MFS"/>
    <property type="match status" value="1"/>
</dbReference>
<organism evidence="9 10">
    <name type="scientific">Serendipita vermifera MAFF 305830</name>
    <dbReference type="NCBI Taxonomy" id="933852"/>
    <lineage>
        <taxon>Eukaryota</taxon>
        <taxon>Fungi</taxon>
        <taxon>Dikarya</taxon>
        <taxon>Basidiomycota</taxon>
        <taxon>Agaricomycotina</taxon>
        <taxon>Agaricomycetes</taxon>
        <taxon>Sebacinales</taxon>
        <taxon>Serendipitaceae</taxon>
        <taxon>Serendipita</taxon>
    </lineage>
</organism>
<evidence type="ECO:0000256" key="2">
    <source>
        <dbReference type="ARBA" id="ARBA00022448"/>
    </source>
</evidence>
<dbReference type="EMBL" id="KN824313">
    <property type="protein sequence ID" value="KIM25492.1"/>
    <property type="molecule type" value="Genomic_DNA"/>
</dbReference>
<evidence type="ECO:0000313" key="9">
    <source>
        <dbReference type="EMBL" id="KIM25492.1"/>
    </source>
</evidence>
<dbReference type="AlphaFoldDB" id="A0A0C2X8B3"/>
<feature type="transmembrane region" description="Helical" evidence="7">
    <location>
        <begin position="160"/>
        <end position="179"/>
    </location>
</feature>
<feature type="domain" description="Major facilitator superfamily (MFS) profile" evidence="8">
    <location>
        <begin position="94"/>
        <end position="565"/>
    </location>
</feature>
<accession>A0A0C2X8B3</accession>
<name>A0A0C2X8B3_SERVB</name>
<feature type="transmembrane region" description="Helical" evidence="7">
    <location>
        <begin position="442"/>
        <end position="462"/>
    </location>
</feature>
<dbReference type="Pfam" id="PF07690">
    <property type="entry name" value="MFS_1"/>
    <property type="match status" value="1"/>
</dbReference>
<feature type="transmembrane region" description="Helical" evidence="7">
    <location>
        <begin position="308"/>
        <end position="331"/>
    </location>
</feature>
<dbReference type="HOGENOM" id="CLU_000960_27_1_1"/>
<dbReference type="GO" id="GO:0022857">
    <property type="term" value="F:transmembrane transporter activity"/>
    <property type="evidence" value="ECO:0007669"/>
    <property type="project" value="InterPro"/>
</dbReference>
<feature type="transmembrane region" description="Helical" evidence="7">
    <location>
        <begin position="282"/>
        <end position="302"/>
    </location>
</feature>
<dbReference type="CDD" id="cd17321">
    <property type="entry name" value="MFS_MMR_MDR_like"/>
    <property type="match status" value="1"/>
</dbReference>
<keyword evidence="10" id="KW-1185">Reference proteome</keyword>
<feature type="compositionally biased region" description="Basic and acidic residues" evidence="6">
    <location>
        <begin position="40"/>
        <end position="49"/>
    </location>
</feature>
<reference evidence="10" key="2">
    <citation type="submission" date="2015-01" db="EMBL/GenBank/DDBJ databases">
        <title>Evolutionary Origins and Diversification of the Mycorrhizal Mutualists.</title>
        <authorList>
            <consortium name="DOE Joint Genome Institute"/>
            <consortium name="Mycorrhizal Genomics Consortium"/>
            <person name="Kohler A."/>
            <person name="Kuo A."/>
            <person name="Nagy L.G."/>
            <person name="Floudas D."/>
            <person name="Copeland A."/>
            <person name="Barry K.W."/>
            <person name="Cichocki N."/>
            <person name="Veneault-Fourrey C."/>
            <person name="LaButti K."/>
            <person name="Lindquist E.A."/>
            <person name="Lipzen A."/>
            <person name="Lundell T."/>
            <person name="Morin E."/>
            <person name="Murat C."/>
            <person name="Riley R."/>
            <person name="Ohm R."/>
            <person name="Sun H."/>
            <person name="Tunlid A."/>
            <person name="Henrissat B."/>
            <person name="Grigoriev I.V."/>
            <person name="Hibbett D.S."/>
            <person name="Martin F."/>
        </authorList>
    </citation>
    <scope>NUCLEOTIDE SEQUENCE [LARGE SCALE GENOMIC DNA]</scope>
    <source>
        <strain evidence="10">MAFF 305830</strain>
    </source>
</reference>
<gene>
    <name evidence="9" type="ORF">M408DRAFT_331068</name>
</gene>
<dbReference type="OrthoDB" id="440755at2759"/>
<evidence type="ECO:0000259" key="8">
    <source>
        <dbReference type="PROSITE" id="PS50850"/>
    </source>
</evidence>
<protein>
    <recommendedName>
        <fullName evidence="8">Major facilitator superfamily (MFS) profile domain-containing protein</fullName>
    </recommendedName>
</protein>
<dbReference type="InterPro" id="IPR036259">
    <property type="entry name" value="MFS_trans_sf"/>
</dbReference>
<keyword evidence="5 7" id="KW-0472">Membrane</keyword>
<feature type="transmembrane region" description="Helical" evidence="7">
    <location>
        <begin position="383"/>
        <end position="405"/>
    </location>
</feature>
<keyword evidence="2" id="KW-0813">Transport</keyword>
<dbReference type="STRING" id="933852.A0A0C2X8B3"/>
<feature type="transmembrane region" description="Helical" evidence="7">
    <location>
        <begin position="219"/>
        <end position="241"/>
    </location>
</feature>
<keyword evidence="4 7" id="KW-1133">Transmembrane helix</keyword>
<evidence type="ECO:0000256" key="4">
    <source>
        <dbReference type="ARBA" id="ARBA00022989"/>
    </source>
</evidence>
<dbReference type="GO" id="GO:0016020">
    <property type="term" value="C:membrane"/>
    <property type="evidence" value="ECO:0007669"/>
    <property type="project" value="UniProtKB-SubCell"/>
</dbReference>
<feature type="transmembrane region" description="Helical" evidence="7">
    <location>
        <begin position="352"/>
        <end position="377"/>
    </location>
</feature>
<dbReference type="Gene3D" id="1.20.1250.20">
    <property type="entry name" value="MFS general substrate transporter like domains"/>
    <property type="match status" value="1"/>
</dbReference>
<dbReference type="Proteomes" id="UP000054097">
    <property type="component" value="Unassembled WGS sequence"/>
</dbReference>
<feature type="region of interest" description="Disordered" evidence="6">
    <location>
        <begin position="1"/>
        <end position="49"/>
    </location>
</feature>
<feature type="transmembrane region" description="Helical" evidence="7">
    <location>
        <begin position="185"/>
        <end position="207"/>
    </location>
</feature>
<evidence type="ECO:0000256" key="1">
    <source>
        <dbReference type="ARBA" id="ARBA00004141"/>
    </source>
</evidence>